<evidence type="ECO:0008006" key="3">
    <source>
        <dbReference type="Google" id="ProtNLM"/>
    </source>
</evidence>
<accession>A0ABY5HRZ7</accession>
<dbReference type="EMBL" id="CP038802">
    <property type="protein sequence ID" value="UTY27603.1"/>
    <property type="molecule type" value="Genomic_DNA"/>
</dbReference>
<dbReference type="RefSeq" id="WP_255805602.1">
    <property type="nucleotide sequence ID" value="NZ_CP038802.1"/>
</dbReference>
<reference evidence="1" key="1">
    <citation type="submission" date="2019-04" db="EMBL/GenBank/DDBJ databases">
        <title>Whole genome sequencing of oral phylogroup 2 treponemes.</title>
        <authorList>
            <person name="Chan Y."/>
            <person name="Zeng H.H."/>
            <person name="Yu X.L."/>
            <person name="Leung W.K."/>
            <person name="Watt R.M."/>
        </authorList>
    </citation>
    <scope>NUCLEOTIDE SEQUENCE</scope>
    <source>
        <strain evidence="1">OMZ 847</strain>
    </source>
</reference>
<gene>
    <name evidence="1" type="ORF">E4N76_00360</name>
</gene>
<name>A0ABY5HRZ7_9SPIR</name>
<protein>
    <recommendedName>
        <fullName evidence="3">Immunity protein 26 of polymorphic toxin system</fullName>
    </recommendedName>
</protein>
<evidence type="ECO:0000313" key="2">
    <source>
        <dbReference type="Proteomes" id="UP001059401"/>
    </source>
</evidence>
<keyword evidence="2" id="KW-1185">Reference proteome</keyword>
<organism evidence="1 2">
    <name type="scientific">Treponema putidum</name>
    <dbReference type="NCBI Taxonomy" id="221027"/>
    <lineage>
        <taxon>Bacteria</taxon>
        <taxon>Pseudomonadati</taxon>
        <taxon>Spirochaetota</taxon>
        <taxon>Spirochaetia</taxon>
        <taxon>Spirochaetales</taxon>
        <taxon>Treponemataceae</taxon>
        <taxon>Treponema</taxon>
    </lineage>
</organism>
<dbReference type="Proteomes" id="UP001059401">
    <property type="component" value="Chromosome"/>
</dbReference>
<evidence type="ECO:0000313" key="1">
    <source>
        <dbReference type="EMBL" id="UTY27603.1"/>
    </source>
</evidence>
<proteinExistence type="predicted"/>
<sequence>MEFDKSRVYTALNADELQIGSMCIFANTIADLRNIVQDEDARYYMSELTQVFPDMVVERFEQDETEVYGLAYLIEPPSAIDQKERKYKSFSNIENLKKSAVKYIGFIKSKQGTQEGIIIGISFDNRVIIKKRYGLEYLTTEQLFESYTFDDGSPCGELVEE</sequence>